<dbReference type="InterPro" id="IPR020806">
    <property type="entry name" value="PKS_PP-bd"/>
</dbReference>
<keyword evidence="4" id="KW-0436">Ligase</keyword>
<sequence length="5388" mass="601675">MSHGPIPGRSILNRHPTILEGPTLLHELVRINSSTEQPAVDFLEHGLKRRTLSYQSLHAFSDELARRIGHALAGLEHTPAIIPVLLPQSPELYVALLAILKAGKAFCPLSLDTPEDRLGFILKDVSAILLVTDSTHKAQIPLAASVRSLIVDLNSIAPYKCAPVGEASPNATDLAYVLYTSGSTGLPKAVCISHSAITQSLLAHDRHIPEFSRFLQFAAPTFDVSIFEIFFPWFRGCTLVGCTRGYMIEDLPGTINGLEVDAAELTPTVVSNFLKGRKSVPTLKLLLTIGEMLSRHVIEEFGGDASKPSLLWGMYGPTEAAIHCSLQPSFHSSSSVGNIGFPLDTVTALVVAPLSEDKQPTGIGVLPVGEVGELVLGGPQLAREYLNRPELTTGAFIKDSEFGHLYRTGDKARILPNGTIECLGRIIAGQVKIRGQRVELGEIEEAISRVDGCHSVAAVVIEGTLVAFCAIGSSRVTEKPIKDACKRWLPAYMIPSDIILLPRMPHLTSGKIDRKALETQYFANMHDTMQEQDLSDLRMMNDAHLPILRILETVLSRKVASRTALGPAGLDSLRSIRIASMLREIGYTPSAVDVLSAATFEDLVAVCYTKYMNGTSTSWSDSTTLEDAISGSLELSQYQAEILQVIPCSPLQEAMLAETIIRPDAYCNWIEVELSEPYTFFEIRNSVQKIAQGNEILRSGFYEQPSSGSRPFVQIIWKELSDSQITEVSSFSKKYSLGSAKSLLRPFTVQVNPGFARSNLLFQIHHALYDGWSVDIILHDLSYVLRGNALAARPHYCDVVKYFYHVKNDESKAYWRKSLDGYRPTPLPNFNGRTVRDGTVRSISGISSVDSADLSKRASEYGINAQVFFQGALAYLTSSYIGSSDVVIGTVTSGRTIPVAGIEDIVGPCIASLPLRIDFSKYNTISDMLRSIQDANRTMLRHCTLPLRDIAKLHGLRSGTRLFDVLFVWQQSLFSDRMGDVGARVVDSEDNLEFKVTLEFEPRHHHIHYRVTYDSTFIPDKQIEHLRHQVDELVESFLRQGNESIRAISQCFHLGSLSIANPKPKRKTFQHGPAHAVEHWAKEEPGRKAVVLGQVINGTMVVKEQLTYAALNSRANKLARALLEYQPKEDQLICILLDKSINLYVSILAVLKIGSGYLPIVPDSPPERTRKTLEDAQVQICISDSRNSKHLRRQGLCTVLDIDNLDLSVYSGEDVQIRYCGSNLAYAVFTSGSTGTPKGVLVTQDNLMSNLDFLFGLYPTSSDSRLLQSCSQAFDVSVFEIFFAWYACICLCTATKDDLYYNLVDAINHLGITHLSLTPTVASLVSPGQVPNVEFLVTAGEPLNEHVRRQWAGRGLYQGYGPSETTNICTIRPSVTIDDLINNIGIPFSNTSAFVLQPNSDIILPRGAVGELCFGGAQVFRGYLNMPDLNKKKILEHPIYGRIYRSGDMGILLSDDSILFTGRYDDQVKVRGQRVELGEISTTVLDISAVEDSVTLLLQHGEAERLVSFWVPKGASTASFEPLPVKEHLPSISTILESVSLKLPSYMVPTHLIPITRIPVTTQTKVDKQLLRRTFETLSNESLELSSSHSISSSREPQSFSEQEKRIVQALAETLRIWPSDIQRTSSFFNIGLDSVSAIQFSRLLREAGLGNIPISVILKHPTVARLSPHCIPSFASESSASHTDISITQALQENQAFTIRSTFERRGVRVLKVLPCTPLQEGMLSSTPLPGKSLYCNTLVFDVTGDASHLRECWSLMFRRHEILRTAFVPTEDPHYAFAQVVVSYEEPEWDQLRSDQEPEVYAQEVLPGLLKRCKPPVRLAMCQSNGPMRMIFCCHHALYDATAINTLLDEVEKAYFGINLPPPVPYERYLQHMLSQDFDAADRFWESMFHDFKPVGFPNLSGRSRQNNATSQVFSELLHIPLGEVLTACQEQAVSLLSMVQATWAKLLYFYLGEDDFCFGNVVSGRALPEIGLDRLVAPCFNTIPVRVNFDFGQSNEDLVQKMHNVNIDSLPFHLTPLRRIRKKAREEAGSLFNTLVILQQPSAPLNGKIWTLEKDYGEMDLPIVCEVAQDKVNDRLVMTLHYSTSLLSTGAAEVVSQTFDRALSSCIRYTQSAARDTVGFPPQLLAESNLKFSYLVSDRGVMLYSGFERNAMIRPDTTSLDFQHVNGERTTWTFKMLNEEANQIAHTLLEHEITPEDFVPIHISKSPQFYASILGVLKAGAAFTPIHPDLPEARKQFILSELQPKVMLITNGFSSTEKSNLVKINVDELKECPKENPVIQGLTSRNLAYCLYTSGSTGIPKAVAMDHEAPLQTIESSRTLIPWNHKSRLLQYAATTFDMCYYDCFLAWTFGFTLCAADQSAMLNDISSIIKFLDIDLLDLTPSVVASIKREEVPSIKWLYCIGEPMTPDIVKNWEDRCVNSYGPTEAAFCTTIFPVKKGLNPAIIGAPFPTTSFAVFPKQGQRTSPVFGVGELYIGGAQLARAYHGRPELTEEKFVQRNGQRFYKSGDMVRMLSDGNFEFLGRADDQVKIRGLRVELGEINHTLQESDAAVSAVTTQIMRKDDYSKDQLVAFFTVKVSIQEYEPAELKEKAKRKAKDNLPSYMVPQFYIILDKIPRSAAGKVDRSKLLKIFQSHEDDRSFLQGTAEEQKWTQTEMDVRELLSRLSRTPAEEIYPMTSIYELGLDSISAGQIAAALRKKGLAVNAADVLKHPTCAELAVYIQDHSERFTTGNDLYDFDSFEAKFRPQIMITDDMIENVECIRPCTPAQSGMVAQFILTDGTVYFNHLRLQLDAGIHMPGLKGAWDAVMKRHRMLRTGFVPVKDKHHAFAMVHYAAQSTTLPWDEKNKFSNQVGVDDWLDQIRSSSLKHLHRPPWCIRVVEQYEQTFLDFAILHALFDARSLQIIFQDVADLYKGLPNEPPAPLEPVSGFILNASKDETCLGHTFWRKLGENAVPARFPNLSPLRVEPTSPSVHTKNCTKALYEYEQGCRASNITLQAAGIASWASILSEYTGETTVTFGVVLSGRTFEAADSAAFPCITTVPFVCRVSDDKKRMLKDIMYLNAEIQQYQFAPLTEVQKQMGFPNEPLFDSIFALQKTPGDEVPHGCWTVVDENASIDYPLSIELEPRRGRLELRLTYLPHLVTGEQAILLLDQLDHLLDLFIFSDSQGLTPEVYDGNLYSITPPQEVTLPSNAKLLHELVEISVNSCPSSVALEFATSIQARKYTSRKWTYAELHAEGNRVANLLISHKVKPGQLVCVCFDKCPEASFAMLGILKAGCAFVALDPGAPSARKAFIVKDSNARVALSLKAYSSDLPMETGLKVLNLDDLDLRFISTAKPALERPIDPQDCSYCLYTSGTTGTPKGCEITHENAVQAILAFQRLFAGHWNEESRWLQFASFHFDVSVLEQYWSWSVGICVVSAPRDIIFEDLATSIRTLSITHIDLTPSLARILHPDDVPSLCKGVFITGGESLKQEILDAWGSKGVIYNGYGPTETTIGVTMYPRVPFNGKPSNIGPQFDNVGSFVLKPGSDIPVLRGGIGELCVSGKLVGKGYLNNEELTKQRFPYIHRFGERVYRTGDLVRILHDSSFDFIGRADDQVKLRGQRLEIGEINSVIKHSGDNISDVATLVLKHPKQQKNQLVSFLVPTPKANGKPKILLEIREELRNAKDSCRAKLPGYMVPTHFIALTALPLSANNKADSRRLKDMYDALSITDLQLLSRFSSSKDERWSIEEQKIRVVVSEVLNVDQKDIRKESTFFELGLDSLSAIGLSKALKEAGFSKAKASIIMKHTSIDRLAKVFMRNSVTDDRGTIIASQQAIAAVQHRHRRLVAELLCLDNRGIEALAPCTPLQQGMIARSLEKEHGLYFNSFHFRLAEGINEDTLRTSWEHAFDNIPILRTAFANTEDGYVQAVLRRRRLPWQSHVLPESETMDTYLDRLRREWCQQNGSVLGKPFEVILVSSPESRLLTVHMFHALYDGNSIGLIFRAFLDIYNGRWDKGAGPYFLSVLPYGPLRIQPGAEDFWGTQLAGDTFRPFPSLGKKPANTSASVIRDLKGLSEYETVRRRLSVTQQAIAQACWTRVLHKYTKGDVTLGIVVSGRSVDFKDVDNVIGPLFNTIPYRYRPRQRESWGAVIQRTHAFNVEAYPFQHTPLRNITKWCKRSLAQPLFDNLFAYQVSKTENDWAKNGVWELIDGGAEADYPLAIEIEQTGSDCLKLTLVTQNHISDEEISGQLLDEFEVNLKTALADPDAIIETLDVNSDEIRDSFDTVDQKLGNISTDGMGDFEWSYNAKVIREEIAILCGIETKDIGATTSILELGLDSVDAIRLSSKLNHRGIELPVSDILRGLTIANMSKSISTKRNGWKQQPSDMIFKSHKRRLEIFLQRRQNTTDDIEAILPLTPLQEGMFAEMVSSNFTRYYNHDVLRLAPDTDLQRLQQAWMTVVEGSPILRTSIIEIDDPSIDFSFAQVVHRAPHDFWIDNYSDELDFSRVMDSIRDDAARMNRRYRLFHIHVVKSQGSAYLILSITHALYDGWSLALLHHDVHCAYVNQFTPRPNYEYALCNILTMTGADAVSFWRDYLTGANPSLFLRRSDNGNWDSTIVHRAERVSQLQPPLITSFAKENNITFQALVQTAYALVLASTIGSLDVTFGSVLSGRDNDTISEMLFPTMNTVAIRTIIHGTRREMLNYVQENLSQIKKWQHFPLRKALTLAGVQGRSFESLFIYQGRTKQGLGKNRSLYESVGGHSNLEYPVCVEVEVVDEELIWRCSVRDDVFDMAETQDLLTILDNMLRDIIEDPGTPTIEVTEQGISIRGLPAFRNDISRNGNDQIMEKDDKAPIHSESGIAKVIREVLAVVSKNQEGDISDGMTIFHIGLDSISAIKVSSLLRKRGVILSVGEMLKAGTVQKMAEVVNKREPSTDSSKEISDSIAGEVLQSIDRFNILRKARIGEDDVEQILPATAGQVYMLSAWINSNGTAFYPEFRYRLEGKITFEELKMSWHALVSARPILRTCFISTKDNSIPYVQVVLRKMEGSLANITGSNQNPRLEDVDNGIWKQPYAYLFAAQTAAGWNLKLNIHHALYDGVSLPLLMKDFQNLCNDTSFSPEPDPFFKFIATSSTPAAIEQRKSFWSKYLDGIYQNHFPQPTLSPALKTNVFKPGLLPSISTLERISRKQGLSTQSLFLAIYAKLYACIVSTPLAEDVVIGVYLANRSHPILHVSQAAIPTLNLVPLRVSKPLRTDVLDIAAQIQYDIHDIGNPGNSVISLYEIDQWLGIKIDTFVNFLKLPEGENSVHGSEKKISIKQKEEWEGEVSRTTELEQKAFKALEEFVNEEVSKSYLFSIDVEATVRKGALDVGVFAPSEVLELGSAEKLIGDLKRGLEGLSDMEEK</sequence>
<evidence type="ECO:0000256" key="5">
    <source>
        <dbReference type="ARBA" id="ARBA00029454"/>
    </source>
</evidence>
<dbReference type="GO" id="GO:0031169">
    <property type="term" value="P:ferrichrome biosynthetic process"/>
    <property type="evidence" value="ECO:0007669"/>
    <property type="project" value="UniProtKB-ARBA"/>
</dbReference>
<feature type="domain" description="Carrier" evidence="6">
    <location>
        <begin position="4285"/>
        <end position="4361"/>
    </location>
</feature>
<comment type="pathway">
    <text evidence="1">Siderophore biosynthesis.</text>
</comment>
<dbReference type="InterPro" id="IPR042099">
    <property type="entry name" value="ANL_N_sf"/>
</dbReference>
<gene>
    <name evidence="7" type="ORF">CC78DRAFT_545695</name>
</gene>
<dbReference type="InterPro" id="IPR000873">
    <property type="entry name" value="AMP-dep_synth/lig_dom"/>
</dbReference>
<evidence type="ECO:0000256" key="4">
    <source>
        <dbReference type="ARBA" id="ARBA00022598"/>
    </source>
</evidence>
<evidence type="ECO:0000256" key="3">
    <source>
        <dbReference type="ARBA" id="ARBA00022553"/>
    </source>
</evidence>
<keyword evidence="2" id="KW-0596">Phosphopantetheine</keyword>
<evidence type="ECO:0000256" key="1">
    <source>
        <dbReference type="ARBA" id="ARBA00004924"/>
    </source>
</evidence>
<dbReference type="SMART" id="SM00823">
    <property type="entry name" value="PKS_PP"/>
    <property type="match status" value="5"/>
</dbReference>
<dbReference type="FunFam" id="3.30.300.30:FF:000015">
    <property type="entry name" value="Nonribosomal peptide synthase SidD"/>
    <property type="match status" value="2"/>
</dbReference>
<dbReference type="InterPro" id="IPR036736">
    <property type="entry name" value="ACP-like_sf"/>
</dbReference>
<dbReference type="InterPro" id="IPR045851">
    <property type="entry name" value="AMP-bd_C_sf"/>
</dbReference>
<dbReference type="InterPro" id="IPR023213">
    <property type="entry name" value="CAT-like_dom_sf"/>
</dbReference>
<feature type="domain" description="Carrier" evidence="6">
    <location>
        <begin position="3729"/>
        <end position="3806"/>
    </location>
</feature>
<dbReference type="InterPro" id="IPR006162">
    <property type="entry name" value="Ppantetheine_attach_site"/>
</dbReference>
<dbReference type="InterPro" id="IPR001242">
    <property type="entry name" value="Condensation_dom"/>
</dbReference>
<feature type="domain" description="Carrier" evidence="6">
    <location>
        <begin position="4839"/>
        <end position="4916"/>
    </location>
</feature>
<evidence type="ECO:0000313" key="7">
    <source>
        <dbReference type="EMBL" id="KAF2262666.1"/>
    </source>
</evidence>
<dbReference type="FunFam" id="3.30.300.30:FF:000033">
    <property type="entry name" value="Nonribosomal siderophore peptide synthase SidC"/>
    <property type="match status" value="1"/>
</dbReference>
<feature type="domain" description="Carrier" evidence="6">
    <location>
        <begin position="2651"/>
        <end position="2727"/>
    </location>
</feature>
<name>A0A9P4K5V4_9PLEO</name>
<dbReference type="Gene3D" id="3.30.559.30">
    <property type="entry name" value="Nonribosomal peptide synthetase, condensation domain"/>
    <property type="match status" value="6"/>
</dbReference>
<evidence type="ECO:0000256" key="2">
    <source>
        <dbReference type="ARBA" id="ARBA00022450"/>
    </source>
</evidence>
<dbReference type="Gene3D" id="3.40.50.12780">
    <property type="entry name" value="N-terminal domain of ligase-like"/>
    <property type="match status" value="4"/>
</dbReference>
<dbReference type="GO" id="GO:0043041">
    <property type="term" value="P:amino acid activation for nonribosomal peptide biosynthetic process"/>
    <property type="evidence" value="ECO:0007669"/>
    <property type="project" value="TreeGrafter"/>
</dbReference>
<keyword evidence="8" id="KW-1185">Reference proteome</keyword>
<dbReference type="FunFam" id="3.40.50.12780:FF:000024">
    <property type="entry name" value="Nonribosomal siderophore peptide synthase SidC"/>
    <property type="match status" value="2"/>
</dbReference>
<dbReference type="InterPro" id="IPR010071">
    <property type="entry name" value="AA_adenyl_dom"/>
</dbReference>
<dbReference type="Pfam" id="PF00550">
    <property type="entry name" value="PP-binding"/>
    <property type="match status" value="5"/>
</dbReference>
<dbReference type="GO" id="GO:0010106">
    <property type="term" value="P:cellular response to iron ion starvation"/>
    <property type="evidence" value="ECO:0007669"/>
    <property type="project" value="UniProtKB-ARBA"/>
</dbReference>
<dbReference type="CDD" id="cd19542">
    <property type="entry name" value="CT_NRPS-like"/>
    <property type="match status" value="2"/>
</dbReference>
<accession>A0A9P4K5V4</accession>
<dbReference type="PANTHER" id="PTHR45527">
    <property type="entry name" value="NONRIBOSOMAL PEPTIDE SYNTHETASE"/>
    <property type="match status" value="1"/>
</dbReference>
<organism evidence="7 8">
    <name type="scientific">Lojkania enalia</name>
    <dbReference type="NCBI Taxonomy" id="147567"/>
    <lineage>
        <taxon>Eukaryota</taxon>
        <taxon>Fungi</taxon>
        <taxon>Dikarya</taxon>
        <taxon>Ascomycota</taxon>
        <taxon>Pezizomycotina</taxon>
        <taxon>Dothideomycetes</taxon>
        <taxon>Pleosporomycetidae</taxon>
        <taxon>Pleosporales</taxon>
        <taxon>Pleosporales incertae sedis</taxon>
        <taxon>Lojkania</taxon>
    </lineage>
</organism>
<dbReference type="SMART" id="SM01294">
    <property type="entry name" value="PKS_PP_betabranch"/>
    <property type="match status" value="1"/>
</dbReference>
<dbReference type="PROSITE" id="PS00012">
    <property type="entry name" value="PHOSPHOPANTETHEINE"/>
    <property type="match status" value="3"/>
</dbReference>
<dbReference type="GO" id="GO:0016874">
    <property type="term" value="F:ligase activity"/>
    <property type="evidence" value="ECO:0007669"/>
    <property type="project" value="UniProtKB-KW"/>
</dbReference>
<feature type="domain" description="Carrier" evidence="6">
    <location>
        <begin position="1598"/>
        <end position="1675"/>
    </location>
</feature>
<dbReference type="Proteomes" id="UP000800093">
    <property type="component" value="Unassembled WGS sequence"/>
</dbReference>
<dbReference type="PROSITE" id="PS00455">
    <property type="entry name" value="AMP_BINDING"/>
    <property type="match status" value="1"/>
</dbReference>
<dbReference type="Pfam" id="PF00501">
    <property type="entry name" value="AMP-binding"/>
    <property type="match status" value="4"/>
</dbReference>
<comment type="caution">
    <text evidence="7">The sequence shown here is derived from an EMBL/GenBank/DDBJ whole genome shotgun (WGS) entry which is preliminary data.</text>
</comment>
<evidence type="ECO:0000313" key="8">
    <source>
        <dbReference type="Proteomes" id="UP000800093"/>
    </source>
</evidence>
<dbReference type="NCBIfam" id="NF003417">
    <property type="entry name" value="PRK04813.1"/>
    <property type="match status" value="4"/>
</dbReference>
<dbReference type="FunFam" id="3.40.50.980:FF:000001">
    <property type="entry name" value="Non-ribosomal peptide synthetase"/>
    <property type="match status" value="2"/>
</dbReference>
<dbReference type="EMBL" id="ML986638">
    <property type="protein sequence ID" value="KAF2262666.1"/>
    <property type="molecule type" value="Genomic_DNA"/>
</dbReference>
<dbReference type="GO" id="GO:0005737">
    <property type="term" value="C:cytoplasm"/>
    <property type="evidence" value="ECO:0007669"/>
    <property type="project" value="TreeGrafter"/>
</dbReference>
<comment type="similarity">
    <text evidence="5">Belongs to the NRP synthetase family.</text>
</comment>
<dbReference type="Gene3D" id="3.30.559.10">
    <property type="entry name" value="Chloramphenicol acetyltransferase-like domain"/>
    <property type="match status" value="6"/>
</dbReference>
<dbReference type="Gene3D" id="3.30.300.30">
    <property type="match status" value="4"/>
</dbReference>
<dbReference type="SUPFAM" id="SSF47336">
    <property type="entry name" value="ACP-like"/>
    <property type="match status" value="5"/>
</dbReference>
<dbReference type="Pfam" id="PF00668">
    <property type="entry name" value="Condensation"/>
    <property type="match status" value="6"/>
</dbReference>
<keyword evidence="3" id="KW-0597">Phosphoprotein</keyword>
<dbReference type="InterPro" id="IPR009081">
    <property type="entry name" value="PP-bd_ACP"/>
</dbReference>
<evidence type="ECO:0000259" key="6">
    <source>
        <dbReference type="PROSITE" id="PS50075"/>
    </source>
</evidence>
<dbReference type="SUPFAM" id="SSF56801">
    <property type="entry name" value="Acetyl-CoA synthetase-like"/>
    <property type="match status" value="4"/>
</dbReference>
<dbReference type="Gene3D" id="1.10.1200.10">
    <property type="entry name" value="ACP-like"/>
    <property type="match status" value="5"/>
</dbReference>
<dbReference type="NCBIfam" id="TIGR01733">
    <property type="entry name" value="AA-adenyl-dom"/>
    <property type="match status" value="3"/>
</dbReference>
<dbReference type="GO" id="GO:0031177">
    <property type="term" value="F:phosphopantetheine binding"/>
    <property type="evidence" value="ECO:0007669"/>
    <property type="project" value="InterPro"/>
</dbReference>
<dbReference type="InterPro" id="IPR020845">
    <property type="entry name" value="AMP-binding_CS"/>
</dbReference>
<dbReference type="SUPFAM" id="SSF52777">
    <property type="entry name" value="CoA-dependent acyltransferases"/>
    <property type="match status" value="12"/>
</dbReference>
<proteinExistence type="inferred from homology"/>
<dbReference type="CDD" id="cd05918">
    <property type="entry name" value="A_NRPS_SidN3_like"/>
    <property type="match status" value="4"/>
</dbReference>
<protein>
    <recommendedName>
        <fullName evidence="6">Carrier domain-containing protein</fullName>
    </recommendedName>
</protein>
<reference evidence="8" key="1">
    <citation type="journal article" date="2020" name="Stud. Mycol.">
        <title>101 Dothideomycetes genomes: A test case for predicting lifestyles and emergence of pathogens.</title>
        <authorList>
            <person name="Haridas S."/>
            <person name="Albert R."/>
            <person name="Binder M."/>
            <person name="Bloem J."/>
            <person name="LaButti K."/>
            <person name="Salamov A."/>
            <person name="Andreopoulos B."/>
            <person name="Baker S."/>
            <person name="Barry K."/>
            <person name="Bills G."/>
            <person name="Bluhm B."/>
            <person name="Cannon C."/>
            <person name="Castanera R."/>
            <person name="Culley D."/>
            <person name="Daum C."/>
            <person name="Ezra D."/>
            <person name="Gonzalez J."/>
            <person name="Henrissat B."/>
            <person name="Kuo A."/>
            <person name="Liang C."/>
            <person name="Lipzen A."/>
            <person name="Lutzoni F."/>
            <person name="Magnuson J."/>
            <person name="Mondo S."/>
            <person name="Nolan M."/>
            <person name="Ohm R."/>
            <person name="Pangilinan J."/>
            <person name="Park H.-J."/>
            <person name="Ramirez L."/>
            <person name="Alfaro M."/>
            <person name="Sun H."/>
            <person name="Tritt A."/>
            <person name="Yoshinaga Y."/>
            <person name="Zwiers L.-H."/>
            <person name="Turgeon B."/>
            <person name="Goodwin S."/>
            <person name="Spatafora J."/>
            <person name="Crous P."/>
            <person name="Grigoriev I."/>
        </authorList>
    </citation>
    <scope>NUCLEOTIDE SEQUENCE [LARGE SCALE GENOMIC DNA]</scope>
    <source>
        <strain evidence="8">CBS 304.66</strain>
    </source>
</reference>
<dbReference type="PROSITE" id="PS50075">
    <property type="entry name" value="CARRIER"/>
    <property type="match status" value="5"/>
</dbReference>
<dbReference type="OrthoDB" id="416786at2759"/>
<dbReference type="PANTHER" id="PTHR45527:SF1">
    <property type="entry name" value="FATTY ACID SYNTHASE"/>
    <property type="match status" value="1"/>
</dbReference>